<proteinExistence type="predicted"/>
<evidence type="ECO:0000313" key="2">
    <source>
        <dbReference type="EMBL" id="SFN47593.1"/>
    </source>
</evidence>
<name>A0A1I4ZC39_9FLAO</name>
<accession>A0A1I4ZC39</accession>
<dbReference type="InterPro" id="IPR023875">
    <property type="entry name" value="DNA_repair_put"/>
</dbReference>
<feature type="domain" description="DUF4130" evidence="1">
    <location>
        <begin position="84"/>
        <end position="251"/>
    </location>
</feature>
<protein>
    <submittedName>
        <fullName evidence="2">Probable DNA metabolism protein</fullName>
    </submittedName>
</protein>
<gene>
    <name evidence="2" type="ORF">SAMN05421741_1068</name>
</gene>
<dbReference type="AlphaFoldDB" id="A0A1I4ZC39"/>
<evidence type="ECO:0000259" key="1">
    <source>
        <dbReference type="Pfam" id="PF13566"/>
    </source>
</evidence>
<dbReference type="EMBL" id="FOVI01000006">
    <property type="protein sequence ID" value="SFN47593.1"/>
    <property type="molecule type" value="Genomic_DNA"/>
</dbReference>
<dbReference type="STRING" id="913024.SAMN05421741_1068"/>
<dbReference type="NCBIfam" id="TIGR03915">
    <property type="entry name" value="SAM_7_link_chp"/>
    <property type="match status" value="1"/>
</dbReference>
<dbReference type="Proteomes" id="UP000199036">
    <property type="component" value="Unassembled WGS sequence"/>
</dbReference>
<reference evidence="3" key="1">
    <citation type="submission" date="2016-10" db="EMBL/GenBank/DDBJ databases">
        <authorList>
            <person name="Varghese N."/>
            <person name="Submissions S."/>
        </authorList>
    </citation>
    <scope>NUCLEOTIDE SEQUENCE [LARGE SCALE GENOMIC DNA]</scope>
    <source>
        <strain evidence="3">DS-12</strain>
    </source>
</reference>
<sequence>MNYVFDGSYQGFLCCVFECFEMKEWHAVPVAEGLFQPDIFLSERTIFTDVDKAQRIQKGLKSKFGKSIAGDIYRAFLSEDPVAWQAAYYIMVELFKGNTDVLENFGDMQVLYFHQTLKKVSRERHRMKAFIRFSKSNDGLYYAIIEPDFNVLPLILSFFRNRYADMPWIIYDIKRKYGFYYDTVAVSEIEIDTTEQKNLQSSSLTIALDERDGLFKRLWKQYFKSTNIEARRNIKLHVQHVPKRYWKYLVEKQR</sequence>
<organism evidence="2 3">
    <name type="scientific">Paenimyroides ummariense</name>
    <dbReference type="NCBI Taxonomy" id="913024"/>
    <lineage>
        <taxon>Bacteria</taxon>
        <taxon>Pseudomonadati</taxon>
        <taxon>Bacteroidota</taxon>
        <taxon>Flavobacteriia</taxon>
        <taxon>Flavobacteriales</taxon>
        <taxon>Flavobacteriaceae</taxon>
        <taxon>Paenimyroides</taxon>
    </lineage>
</organism>
<dbReference type="Pfam" id="PF13566">
    <property type="entry name" value="DUF4130"/>
    <property type="match status" value="1"/>
</dbReference>
<dbReference type="InterPro" id="IPR025404">
    <property type="entry name" value="DUF4130"/>
</dbReference>
<keyword evidence="3" id="KW-1185">Reference proteome</keyword>
<dbReference type="OrthoDB" id="5290748at2"/>
<dbReference type="RefSeq" id="WP_091520588.1">
    <property type="nucleotide sequence ID" value="NZ_FOVI01000006.1"/>
</dbReference>
<evidence type="ECO:0000313" key="3">
    <source>
        <dbReference type="Proteomes" id="UP000199036"/>
    </source>
</evidence>